<evidence type="ECO:0000256" key="2">
    <source>
        <dbReference type="SAM" id="Phobius"/>
    </source>
</evidence>
<dbReference type="KEGG" id="prr:AT705_11700"/>
<sequence>MINKSGVSQLMVPLEVYQYVALNVGLLILAAWFYILLLILREFRHFAGAFLNHKQGAPANDELLAQCREAVARASQFSQQHNQTISELLQVQMTLENQLSQIRASTADHITKEEQGSINELNKKLIRSHKLIKRLKGELDNSDKKLQHVSSKLEHQFQSTDTLRQANTQLQEELEQLKQNKTSTSANTMSDQQTQTLLNQYKRQIEEQNQLIDQLSVDHEGDDSSAEVTALKTELEQTRQKLKHLSKEKNFVESRYLEAIKQTKPE</sequence>
<protein>
    <recommendedName>
        <fullName evidence="5">Chromosome partitioning protein ParA</fullName>
    </recommendedName>
</protein>
<dbReference type="EMBL" id="CP013611">
    <property type="protein sequence ID" value="ALU43553.1"/>
    <property type="molecule type" value="Genomic_DNA"/>
</dbReference>
<dbReference type="AlphaFoldDB" id="A0A0U2Z6X5"/>
<keyword evidence="2" id="KW-0472">Membrane</keyword>
<evidence type="ECO:0000256" key="1">
    <source>
        <dbReference type="SAM" id="Coils"/>
    </source>
</evidence>
<feature type="transmembrane region" description="Helical" evidence="2">
    <location>
        <begin position="20"/>
        <end position="40"/>
    </location>
</feature>
<name>A0A0U2Z6X5_9GAMM</name>
<keyword evidence="2" id="KW-1133">Transmembrane helix</keyword>
<reference evidence="3 4" key="1">
    <citation type="submission" date="2015-12" db="EMBL/GenBank/DDBJ databases">
        <title>Complete genome sequence of Pseudoalteromonas rubra SCSIO 6842, harboring a conjugative plasmid.</title>
        <authorList>
            <person name="Li B."/>
            <person name="Wang X."/>
        </authorList>
    </citation>
    <scope>NUCLEOTIDE SEQUENCE [LARGE SCALE GENOMIC DNA]</scope>
    <source>
        <strain evidence="3 4">SCSIO 6842</strain>
    </source>
</reference>
<evidence type="ECO:0008006" key="5">
    <source>
        <dbReference type="Google" id="ProtNLM"/>
    </source>
</evidence>
<keyword evidence="1" id="KW-0175">Coiled coil</keyword>
<gene>
    <name evidence="3" type="ORF">AT705_11700</name>
</gene>
<proteinExistence type="predicted"/>
<organism evidence="3 4">
    <name type="scientific">Pseudoalteromonas rubra</name>
    <dbReference type="NCBI Taxonomy" id="43658"/>
    <lineage>
        <taxon>Bacteria</taxon>
        <taxon>Pseudomonadati</taxon>
        <taxon>Pseudomonadota</taxon>
        <taxon>Gammaproteobacteria</taxon>
        <taxon>Alteromonadales</taxon>
        <taxon>Pseudoalteromonadaceae</taxon>
        <taxon>Pseudoalteromonas</taxon>
    </lineage>
</organism>
<accession>A0A0U2Z6X5</accession>
<evidence type="ECO:0000313" key="3">
    <source>
        <dbReference type="EMBL" id="ALU43553.1"/>
    </source>
</evidence>
<keyword evidence="2" id="KW-0812">Transmembrane</keyword>
<feature type="coiled-coil region" evidence="1">
    <location>
        <begin position="118"/>
        <end position="255"/>
    </location>
</feature>
<evidence type="ECO:0000313" key="4">
    <source>
        <dbReference type="Proteomes" id="UP000069015"/>
    </source>
</evidence>
<dbReference type="Proteomes" id="UP000069015">
    <property type="component" value="Chromosome 1"/>
</dbReference>